<dbReference type="OrthoDB" id="4569554at2"/>
<gene>
    <name evidence="1" type="ORF">ATK86_4561</name>
</gene>
<evidence type="ECO:0000313" key="1">
    <source>
        <dbReference type="EMBL" id="PKV80144.1"/>
    </source>
</evidence>
<evidence type="ECO:0000313" key="2">
    <source>
        <dbReference type="Proteomes" id="UP000233766"/>
    </source>
</evidence>
<proteinExistence type="predicted"/>
<sequence>MNTNTNTTFDAMSNRVLVNGFVMSASRGVLALQGTGLSGVDAKAVPMTVVHQHTPIRLQDKPNVGWQPTAVAAPAAIADEAGYAPEFIGAIRLRVHPATVIRSRQKCRTR</sequence>
<name>A0A2N3VER2_9NOCA</name>
<comment type="caution">
    <text evidence="1">The sequence shown here is derived from an EMBL/GenBank/DDBJ whole genome shotgun (WGS) entry which is preliminary data.</text>
</comment>
<protein>
    <submittedName>
        <fullName evidence="1">Uncharacterized protein</fullName>
    </submittedName>
</protein>
<dbReference type="RefSeq" id="WP_143876049.1">
    <property type="nucleotide sequence ID" value="NZ_JBFAAM010000003.1"/>
</dbReference>
<accession>A0A2N3VER2</accession>
<keyword evidence="2" id="KW-1185">Reference proteome</keyword>
<dbReference type="Proteomes" id="UP000233766">
    <property type="component" value="Unassembled WGS sequence"/>
</dbReference>
<dbReference type="EMBL" id="PJMW01000002">
    <property type="protein sequence ID" value="PKV80144.1"/>
    <property type="molecule type" value="Genomic_DNA"/>
</dbReference>
<organism evidence="1 2">
    <name type="scientific">Nocardia fluminea</name>
    <dbReference type="NCBI Taxonomy" id="134984"/>
    <lineage>
        <taxon>Bacteria</taxon>
        <taxon>Bacillati</taxon>
        <taxon>Actinomycetota</taxon>
        <taxon>Actinomycetes</taxon>
        <taxon>Mycobacteriales</taxon>
        <taxon>Nocardiaceae</taxon>
        <taxon>Nocardia</taxon>
    </lineage>
</organism>
<reference evidence="1 2" key="1">
    <citation type="submission" date="2017-12" db="EMBL/GenBank/DDBJ databases">
        <title>Sequencing the genomes of 1000 Actinobacteria strains.</title>
        <authorList>
            <person name="Klenk H.-P."/>
        </authorList>
    </citation>
    <scope>NUCLEOTIDE SEQUENCE [LARGE SCALE GENOMIC DNA]</scope>
    <source>
        <strain evidence="1 2">DSM 44489</strain>
    </source>
</reference>
<dbReference type="AlphaFoldDB" id="A0A2N3VER2"/>